<keyword evidence="2" id="KW-0813">Transport</keyword>
<dbReference type="SUPFAM" id="SSF116726">
    <property type="entry name" value="TrkA C-terminal domain-like"/>
    <property type="match status" value="1"/>
</dbReference>
<feature type="transmembrane region" description="Helical" evidence="9">
    <location>
        <begin position="103"/>
        <end position="125"/>
    </location>
</feature>
<sequence length="433" mass="45542">MQDVVTVALVVILFEGGTHIGWRRFRSAAGAIVWVGVAGTVVTAAAVATVAHLLFGFGWQAALLLGAALAPTDPAVVFSVLGRREVIGRSGVLLEGESGTNDPVGIALMMVLLGSAGGSLIGRIGAGAGEFALQLGIGGLIGVAGGWGLRWLMQRVPLPSEGLYPLRTLAFGGLVYGLATVVHGSGFLAVFAAGVVIGDINAPYKREVERFLSATSSLAEVVAFVVLGVTVGLNDLGGAVWVGVGIGLLLMWVIRPVLVGLVLWPVRLRLGERVFVLWSGLKGAVPILLGTFAVSSAVAGAERIYEVIFVVVALSVMVQGTTVPLVARWRRVLMRVVEPEPWTLGMRFRERPAGVRRFTVQAGAPADGAAIGGLRLHEDAWISLVSRDGRPVPVKRDTVLQARDDVLVIVGADEPAVRQVFCGPVERRRRSTQ</sequence>
<dbReference type="GO" id="GO:0015297">
    <property type="term" value="F:antiporter activity"/>
    <property type="evidence" value="ECO:0007669"/>
    <property type="project" value="UniProtKB-KW"/>
</dbReference>
<dbReference type="Pfam" id="PF00999">
    <property type="entry name" value="Na_H_Exchanger"/>
    <property type="match status" value="1"/>
</dbReference>
<dbReference type="Proteomes" id="UP001058003">
    <property type="component" value="Chromosome"/>
</dbReference>
<feature type="transmembrane region" description="Helical" evidence="9">
    <location>
        <begin position="131"/>
        <end position="152"/>
    </location>
</feature>
<keyword evidence="4" id="KW-1003">Cell membrane</keyword>
<dbReference type="InterPro" id="IPR038770">
    <property type="entry name" value="Na+/solute_symporter_sf"/>
</dbReference>
<keyword evidence="6 9" id="KW-1133">Transmembrane helix</keyword>
<evidence type="ECO:0000256" key="8">
    <source>
        <dbReference type="ARBA" id="ARBA00023136"/>
    </source>
</evidence>
<keyword evidence="5 9" id="KW-0812">Transmembrane</keyword>
<keyword evidence="8 9" id="KW-0472">Membrane</keyword>
<protein>
    <submittedName>
        <fullName evidence="11">Cation:proton antiporter</fullName>
    </submittedName>
</protein>
<dbReference type="PROSITE" id="PS51202">
    <property type="entry name" value="RCK_C"/>
    <property type="match status" value="1"/>
</dbReference>
<gene>
    <name evidence="11" type="ORF">Daura_22110</name>
</gene>
<evidence type="ECO:0000313" key="12">
    <source>
        <dbReference type="Proteomes" id="UP001058003"/>
    </source>
</evidence>
<dbReference type="PANTHER" id="PTHR32507">
    <property type="entry name" value="NA(+)/H(+) ANTIPORTER 1"/>
    <property type="match status" value="1"/>
</dbReference>
<evidence type="ECO:0000313" key="11">
    <source>
        <dbReference type="EMBL" id="UWZ58622.1"/>
    </source>
</evidence>
<dbReference type="Gene3D" id="1.20.1530.20">
    <property type="match status" value="1"/>
</dbReference>
<evidence type="ECO:0000256" key="4">
    <source>
        <dbReference type="ARBA" id="ARBA00022475"/>
    </source>
</evidence>
<feature type="domain" description="RCK C-terminal" evidence="10">
    <location>
        <begin position="343"/>
        <end position="426"/>
    </location>
</feature>
<name>A0A9Q9IM12_9ACTN</name>
<dbReference type="InterPro" id="IPR006153">
    <property type="entry name" value="Cation/H_exchanger_TM"/>
</dbReference>
<comment type="subcellular location">
    <subcellularLocation>
        <location evidence="1">Cell membrane</location>
        <topology evidence="1">Multi-pass membrane protein</topology>
    </subcellularLocation>
</comment>
<proteinExistence type="predicted"/>
<evidence type="ECO:0000256" key="2">
    <source>
        <dbReference type="ARBA" id="ARBA00022448"/>
    </source>
</evidence>
<evidence type="ECO:0000256" key="7">
    <source>
        <dbReference type="ARBA" id="ARBA00023065"/>
    </source>
</evidence>
<dbReference type="Pfam" id="PF02080">
    <property type="entry name" value="TrkA_C"/>
    <property type="match status" value="1"/>
</dbReference>
<organism evidence="11 12">
    <name type="scientific">Dactylosporangium aurantiacum</name>
    <dbReference type="NCBI Taxonomy" id="35754"/>
    <lineage>
        <taxon>Bacteria</taxon>
        <taxon>Bacillati</taxon>
        <taxon>Actinomycetota</taxon>
        <taxon>Actinomycetes</taxon>
        <taxon>Micromonosporales</taxon>
        <taxon>Micromonosporaceae</taxon>
        <taxon>Dactylosporangium</taxon>
    </lineage>
</organism>
<dbReference type="AlphaFoldDB" id="A0A9Q9IM12"/>
<dbReference type="KEGG" id="daur:Daura_22110"/>
<reference evidence="11" key="1">
    <citation type="submission" date="2021-04" db="EMBL/GenBank/DDBJ databases">
        <title>Dactylosporangium aurantiacum NRRL B-8018 full assembly.</title>
        <authorList>
            <person name="Hartkoorn R.C."/>
            <person name="Beaudoing E."/>
            <person name="Hot D."/>
        </authorList>
    </citation>
    <scope>NUCLEOTIDE SEQUENCE</scope>
    <source>
        <strain evidence="11">NRRL B-8018</strain>
    </source>
</reference>
<dbReference type="InterPro" id="IPR006037">
    <property type="entry name" value="RCK_C"/>
</dbReference>
<dbReference type="InterPro" id="IPR036721">
    <property type="entry name" value="RCK_C_sf"/>
</dbReference>
<dbReference type="GO" id="GO:0006813">
    <property type="term" value="P:potassium ion transport"/>
    <property type="evidence" value="ECO:0007669"/>
    <property type="project" value="InterPro"/>
</dbReference>
<feature type="transmembrane region" description="Helical" evidence="9">
    <location>
        <begin position="275"/>
        <end position="298"/>
    </location>
</feature>
<dbReference type="PANTHER" id="PTHR32507:SF0">
    <property type="entry name" value="NA(+)_H(+) ANTIPORTER 2-RELATED"/>
    <property type="match status" value="1"/>
</dbReference>
<keyword evidence="12" id="KW-1185">Reference proteome</keyword>
<evidence type="ECO:0000256" key="9">
    <source>
        <dbReference type="SAM" id="Phobius"/>
    </source>
</evidence>
<evidence type="ECO:0000256" key="1">
    <source>
        <dbReference type="ARBA" id="ARBA00004651"/>
    </source>
</evidence>
<dbReference type="Gene3D" id="3.30.70.1450">
    <property type="entry name" value="Regulator of K+ conductance, C-terminal domain"/>
    <property type="match status" value="1"/>
</dbReference>
<evidence type="ECO:0000256" key="5">
    <source>
        <dbReference type="ARBA" id="ARBA00022692"/>
    </source>
</evidence>
<feature type="transmembrane region" description="Helical" evidence="9">
    <location>
        <begin position="31"/>
        <end position="55"/>
    </location>
</feature>
<dbReference type="GO" id="GO:0005886">
    <property type="term" value="C:plasma membrane"/>
    <property type="evidence" value="ECO:0007669"/>
    <property type="project" value="UniProtKB-SubCell"/>
</dbReference>
<evidence type="ECO:0000256" key="3">
    <source>
        <dbReference type="ARBA" id="ARBA00022449"/>
    </source>
</evidence>
<keyword evidence="3" id="KW-0050">Antiport</keyword>
<evidence type="ECO:0000256" key="6">
    <source>
        <dbReference type="ARBA" id="ARBA00022989"/>
    </source>
</evidence>
<feature type="transmembrane region" description="Helical" evidence="9">
    <location>
        <begin position="304"/>
        <end position="327"/>
    </location>
</feature>
<evidence type="ECO:0000259" key="10">
    <source>
        <dbReference type="PROSITE" id="PS51202"/>
    </source>
</evidence>
<feature type="transmembrane region" description="Helical" evidence="9">
    <location>
        <begin position="211"/>
        <end position="233"/>
    </location>
</feature>
<dbReference type="GO" id="GO:1902600">
    <property type="term" value="P:proton transmembrane transport"/>
    <property type="evidence" value="ECO:0007669"/>
    <property type="project" value="InterPro"/>
</dbReference>
<keyword evidence="7" id="KW-0406">Ion transport</keyword>
<accession>A0A9Q9IM12</accession>
<dbReference type="GO" id="GO:0008324">
    <property type="term" value="F:monoatomic cation transmembrane transporter activity"/>
    <property type="evidence" value="ECO:0007669"/>
    <property type="project" value="InterPro"/>
</dbReference>
<feature type="transmembrane region" description="Helical" evidence="9">
    <location>
        <begin position="239"/>
        <end position="263"/>
    </location>
</feature>
<dbReference type="EMBL" id="CP073767">
    <property type="protein sequence ID" value="UWZ58622.1"/>
    <property type="molecule type" value="Genomic_DNA"/>
</dbReference>
<dbReference type="RefSeq" id="WP_211273894.1">
    <property type="nucleotide sequence ID" value="NZ_CP073767.1"/>
</dbReference>